<dbReference type="RefSeq" id="WP_166426498.1">
    <property type="nucleotide sequence ID" value="NZ_BMGZ01000002.1"/>
</dbReference>
<evidence type="ECO:0000313" key="4">
    <source>
        <dbReference type="Proteomes" id="UP000621856"/>
    </source>
</evidence>
<evidence type="ECO:0000313" key="5">
    <source>
        <dbReference type="Proteomes" id="UP000818603"/>
    </source>
</evidence>
<comment type="caution">
    <text evidence="2">The sequence shown here is derived from an EMBL/GenBank/DDBJ whole genome shotgun (WGS) entry which is preliminary data.</text>
</comment>
<proteinExistence type="predicted"/>
<dbReference type="AlphaFoldDB" id="A0A8J3EUZ8"/>
<gene>
    <name evidence="3" type="ORF">FF098_011615</name>
    <name evidence="2" type="ORF">GCM10011355_23340</name>
</gene>
<name>A0A8J3EUZ8_9PROT</name>
<dbReference type="InterPro" id="IPR031796">
    <property type="entry name" value="DUF5076"/>
</dbReference>
<feature type="region of interest" description="Disordered" evidence="1">
    <location>
        <begin position="88"/>
        <end position="112"/>
    </location>
</feature>
<evidence type="ECO:0000256" key="1">
    <source>
        <dbReference type="SAM" id="MobiDB-lite"/>
    </source>
</evidence>
<reference evidence="3 5" key="2">
    <citation type="submission" date="2020-02" db="EMBL/GenBank/DDBJ databases">
        <title>Genome sequence of Parvularcula flava strain NH6-79.</title>
        <authorList>
            <person name="Abdul Karim M.H."/>
            <person name="Lam M.Q."/>
            <person name="Chen S.J."/>
            <person name="Yahya A."/>
            <person name="Shahir S."/>
            <person name="Shamsir M.S."/>
            <person name="Chong C.S."/>
        </authorList>
    </citation>
    <scope>NUCLEOTIDE SEQUENCE [LARGE SCALE GENOMIC DNA]</scope>
    <source>
        <strain evidence="3 5">NH6-79</strain>
    </source>
</reference>
<dbReference type="EMBL" id="BMGZ01000002">
    <property type="protein sequence ID" value="GGH98826.1"/>
    <property type="molecule type" value="Genomic_DNA"/>
</dbReference>
<reference evidence="2" key="1">
    <citation type="journal article" date="2014" name="Int. J. Syst. Evol. Microbiol.">
        <title>Complete genome sequence of Corynebacterium casei LMG S-19264T (=DSM 44701T), isolated from a smear-ripened cheese.</title>
        <authorList>
            <consortium name="US DOE Joint Genome Institute (JGI-PGF)"/>
            <person name="Walter F."/>
            <person name="Albersmeier A."/>
            <person name="Kalinowski J."/>
            <person name="Ruckert C."/>
        </authorList>
    </citation>
    <scope>NUCLEOTIDE SEQUENCE</scope>
    <source>
        <strain evidence="2">CGMCC 1.14984</strain>
    </source>
</reference>
<reference evidence="2" key="3">
    <citation type="submission" date="2020-09" db="EMBL/GenBank/DDBJ databases">
        <authorList>
            <person name="Sun Q."/>
            <person name="Zhou Y."/>
        </authorList>
    </citation>
    <scope>NUCLEOTIDE SEQUENCE</scope>
    <source>
        <strain evidence="2">CGMCC 1.14984</strain>
    </source>
</reference>
<dbReference type="Proteomes" id="UP000818603">
    <property type="component" value="Unassembled WGS sequence"/>
</dbReference>
<protein>
    <submittedName>
        <fullName evidence="3">DUF5076 domain-containing protein</fullName>
    </submittedName>
</protein>
<sequence length="199" mass="22092">MTQTVSKSVEKRILPLPDAIPSPDAGLELVRIWRSETDHYVSLFIGDDWTLERYAPFVIDNVRLILAATGAGTLKDVMTQALEHCESLANNDGPADRGRGQARDKNPDYHGDVPPQVMLIPCADPAADDAYEILRGWADGERLQVSVRHDMLQKPEEIAALLAHMILHIGRGVSKVYHVDASQNSARLIDLIKRHLEDS</sequence>
<evidence type="ECO:0000313" key="3">
    <source>
        <dbReference type="EMBL" id="NHK28555.1"/>
    </source>
</evidence>
<dbReference type="Proteomes" id="UP000621856">
    <property type="component" value="Unassembled WGS sequence"/>
</dbReference>
<dbReference type="EMBL" id="VCJR02000002">
    <property type="protein sequence ID" value="NHK28555.1"/>
    <property type="molecule type" value="Genomic_DNA"/>
</dbReference>
<keyword evidence="5" id="KW-1185">Reference proteome</keyword>
<feature type="compositionally biased region" description="Basic and acidic residues" evidence="1">
    <location>
        <begin position="94"/>
        <end position="111"/>
    </location>
</feature>
<dbReference type="Gene3D" id="3.30.2370.10">
    <property type="entry name" value="putative pyruvate dehydrogenase"/>
    <property type="match status" value="1"/>
</dbReference>
<dbReference type="Pfam" id="PF16826">
    <property type="entry name" value="DUF5076"/>
    <property type="match status" value="1"/>
</dbReference>
<evidence type="ECO:0000313" key="2">
    <source>
        <dbReference type="EMBL" id="GGH98826.1"/>
    </source>
</evidence>
<accession>A0A8J3EUZ8</accession>
<organism evidence="2 4">
    <name type="scientific">Aquisalinus luteolus</name>
    <dbReference type="NCBI Taxonomy" id="1566827"/>
    <lineage>
        <taxon>Bacteria</taxon>
        <taxon>Pseudomonadati</taxon>
        <taxon>Pseudomonadota</taxon>
        <taxon>Alphaproteobacteria</taxon>
        <taxon>Parvularculales</taxon>
        <taxon>Parvularculaceae</taxon>
        <taxon>Aquisalinus</taxon>
    </lineage>
</organism>